<evidence type="ECO:0000256" key="2">
    <source>
        <dbReference type="ARBA" id="ARBA00022741"/>
    </source>
</evidence>
<dbReference type="EMBL" id="JBHUIT010000031">
    <property type="protein sequence ID" value="MFD2257507.1"/>
    <property type="molecule type" value="Genomic_DNA"/>
</dbReference>
<keyword evidence="5" id="KW-1133">Transmembrane helix</keyword>
<keyword evidence="8" id="KW-1185">Reference proteome</keyword>
<dbReference type="PROSITE" id="PS50011">
    <property type="entry name" value="PROTEIN_KINASE_DOM"/>
    <property type="match status" value="1"/>
</dbReference>
<evidence type="ECO:0000256" key="5">
    <source>
        <dbReference type="SAM" id="Phobius"/>
    </source>
</evidence>
<dbReference type="PANTHER" id="PTHR43289:SF6">
    <property type="entry name" value="SERINE_THREONINE-PROTEIN KINASE NEKL-3"/>
    <property type="match status" value="1"/>
</dbReference>
<dbReference type="CDD" id="cd14014">
    <property type="entry name" value="STKc_PknB_like"/>
    <property type="match status" value="1"/>
</dbReference>
<evidence type="ECO:0000256" key="3">
    <source>
        <dbReference type="ARBA" id="ARBA00022777"/>
    </source>
</evidence>
<name>A0ABW5D972_9BACT</name>
<dbReference type="PANTHER" id="PTHR43289">
    <property type="entry name" value="MITOGEN-ACTIVATED PROTEIN KINASE KINASE KINASE 20-RELATED"/>
    <property type="match status" value="1"/>
</dbReference>
<dbReference type="SMART" id="SM00220">
    <property type="entry name" value="S_TKc"/>
    <property type="match status" value="1"/>
</dbReference>
<keyword evidence="1" id="KW-0808">Transferase</keyword>
<evidence type="ECO:0000256" key="1">
    <source>
        <dbReference type="ARBA" id="ARBA00022679"/>
    </source>
</evidence>
<comment type="caution">
    <text evidence="7">The sequence shown here is derived from an EMBL/GenBank/DDBJ whole genome shotgun (WGS) entry which is preliminary data.</text>
</comment>
<dbReference type="GO" id="GO:0004674">
    <property type="term" value="F:protein serine/threonine kinase activity"/>
    <property type="evidence" value="ECO:0007669"/>
    <property type="project" value="UniProtKB-KW"/>
</dbReference>
<keyword evidence="4" id="KW-0067">ATP-binding</keyword>
<protein>
    <submittedName>
        <fullName evidence="7">Serine/threonine protein kinase</fullName>
    </submittedName>
</protein>
<sequence length="684" mass="77752">MREPKKGPFEFKQPDPKLLKIYADANRYDEELLDLLCPSFASILEAGKRYTDVEQLGQGALKDVFRTFDTRSRRWVAMARLRKNRGYRFFDPFIHEAWLIAGMNHPNIIKVHDVGVDGGQRPFFTMDLRGNTSLQTLISQEPSYPLAGLLEIFNKICDAISYAHSRGVLHLDLKPQNIQCDSFGEVLVCDWGLGQRTHFEEAEDEGFPSGLSRSVIDEDEHDTQVLGSLGYMAPEQALPNQRKDERTDIYSLGCILHAILTGHPPFEGTTEKVLDDTAHSRVAPLRKRFPAREIPEGLEAVVLKAMALAPGDRYESVRLLQQEIRNYLGGYATAAEEPGFFREMRLFFGRNRLPASIASLALIILTVTCVLFVQYLDREQTATAEERQRANRLLTEVDMISSDYQELFKQSDLTKKELALNLTNSANANMRMSVAHQPVQIVAHALRLVDMALMLDPECVPARRAQFVLNCIKLDHKAALKMGISDQYGALAPMVNLARQFAKFDFDEEKRPTTEQLIAFYHAAAKNKFENSNHLEKVLLYQLESTRLRPTDAPLVEAFFQVVNDRSKKLTLEYTWKNRTAVVSNEGDLKLRIPSGNYKLCVLRYFTLSHLIVNCSGSFKVSDLNLLEIESLDLRGCYNATFDQRIHLLRLNRIYTRKGQISASDVEKFIHSNSSVKIIEDPEL</sequence>
<evidence type="ECO:0000313" key="8">
    <source>
        <dbReference type="Proteomes" id="UP001597375"/>
    </source>
</evidence>
<keyword evidence="5" id="KW-0472">Membrane</keyword>
<keyword evidence="3 7" id="KW-0418">Kinase</keyword>
<keyword evidence="7" id="KW-0723">Serine/threonine-protein kinase</keyword>
<keyword evidence="5" id="KW-0812">Transmembrane</keyword>
<dbReference type="Pfam" id="PF00069">
    <property type="entry name" value="Pkinase"/>
    <property type="match status" value="1"/>
</dbReference>
<dbReference type="Gene3D" id="3.30.200.20">
    <property type="entry name" value="Phosphorylase Kinase, domain 1"/>
    <property type="match status" value="1"/>
</dbReference>
<organism evidence="7 8">
    <name type="scientific">Luteolibacter algae</name>
    <dbReference type="NCBI Taxonomy" id="454151"/>
    <lineage>
        <taxon>Bacteria</taxon>
        <taxon>Pseudomonadati</taxon>
        <taxon>Verrucomicrobiota</taxon>
        <taxon>Verrucomicrobiia</taxon>
        <taxon>Verrucomicrobiales</taxon>
        <taxon>Verrucomicrobiaceae</taxon>
        <taxon>Luteolibacter</taxon>
    </lineage>
</organism>
<feature type="transmembrane region" description="Helical" evidence="5">
    <location>
        <begin position="353"/>
        <end position="376"/>
    </location>
</feature>
<accession>A0ABW5D972</accession>
<reference evidence="8" key="1">
    <citation type="journal article" date="2019" name="Int. J. Syst. Evol. Microbiol.">
        <title>The Global Catalogue of Microorganisms (GCM) 10K type strain sequencing project: providing services to taxonomists for standard genome sequencing and annotation.</title>
        <authorList>
            <consortium name="The Broad Institute Genomics Platform"/>
            <consortium name="The Broad Institute Genome Sequencing Center for Infectious Disease"/>
            <person name="Wu L."/>
            <person name="Ma J."/>
        </authorList>
    </citation>
    <scope>NUCLEOTIDE SEQUENCE [LARGE SCALE GENOMIC DNA]</scope>
    <source>
        <strain evidence="8">CGMCC 4.7106</strain>
    </source>
</reference>
<dbReference type="RefSeq" id="WP_386820811.1">
    <property type="nucleotide sequence ID" value="NZ_JBHUIT010000031.1"/>
</dbReference>
<feature type="domain" description="Protein kinase" evidence="6">
    <location>
        <begin position="50"/>
        <end position="328"/>
    </location>
</feature>
<dbReference type="Proteomes" id="UP001597375">
    <property type="component" value="Unassembled WGS sequence"/>
</dbReference>
<keyword evidence="2" id="KW-0547">Nucleotide-binding</keyword>
<proteinExistence type="predicted"/>
<evidence type="ECO:0000256" key="4">
    <source>
        <dbReference type="ARBA" id="ARBA00022840"/>
    </source>
</evidence>
<evidence type="ECO:0000259" key="6">
    <source>
        <dbReference type="PROSITE" id="PS50011"/>
    </source>
</evidence>
<gene>
    <name evidence="7" type="ORF">ACFSSA_12565</name>
</gene>
<dbReference type="Gene3D" id="1.10.510.10">
    <property type="entry name" value="Transferase(Phosphotransferase) domain 1"/>
    <property type="match status" value="1"/>
</dbReference>
<evidence type="ECO:0000313" key="7">
    <source>
        <dbReference type="EMBL" id="MFD2257507.1"/>
    </source>
</evidence>
<dbReference type="InterPro" id="IPR000719">
    <property type="entry name" value="Prot_kinase_dom"/>
</dbReference>
<dbReference type="InterPro" id="IPR011009">
    <property type="entry name" value="Kinase-like_dom_sf"/>
</dbReference>
<dbReference type="SUPFAM" id="SSF56112">
    <property type="entry name" value="Protein kinase-like (PK-like)"/>
    <property type="match status" value="1"/>
</dbReference>